<proteinExistence type="predicted"/>
<evidence type="ECO:0000313" key="1">
    <source>
        <dbReference type="EMBL" id="GFX97686.1"/>
    </source>
</evidence>
<sequence length="111" mass="12595">MSKIRKSPAGFYCPIASSEESVAVDDDNVCTDGYILKFIQSSKTIINTNYDDENKINNAVPVPMSSEINYLGAHSNSEMNNKLDHVEQFVHNLILQKAMQRKYQINLQKIQ</sequence>
<name>A0A8X6RUE0_TRICX</name>
<dbReference type="EMBL" id="BMAU01021199">
    <property type="protein sequence ID" value="GFX97686.1"/>
    <property type="molecule type" value="Genomic_DNA"/>
</dbReference>
<comment type="caution">
    <text evidence="1">The sequence shown here is derived from an EMBL/GenBank/DDBJ whole genome shotgun (WGS) entry which is preliminary data.</text>
</comment>
<organism evidence="1 2">
    <name type="scientific">Trichonephila clavipes</name>
    <name type="common">Golden silk orbweaver</name>
    <name type="synonym">Nephila clavipes</name>
    <dbReference type="NCBI Taxonomy" id="2585209"/>
    <lineage>
        <taxon>Eukaryota</taxon>
        <taxon>Metazoa</taxon>
        <taxon>Ecdysozoa</taxon>
        <taxon>Arthropoda</taxon>
        <taxon>Chelicerata</taxon>
        <taxon>Arachnida</taxon>
        <taxon>Araneae</taxon>
        <taxon>Araneomorphae</taxon>
        <taxon>Entelegynae</taxon>
        <taxon>Araneoidea</taxon>
        <taxon>Nephilidae</taxon>
        <taxon>Trichonephila</taxon>
    </lineage>
</organism>
<dbReference type="Proteomes" id="UP000887159">
    <property type="component" value="Unassembled WGS sequence"/>
</dbReference>
<reference evidence="1" key="1">
    <citation type="submission" date="2020-08" db="EMBL/GenBank/DDBJ databases">
        <title>Multicomponent nature underlies the extraordinary mechanical properties of spider dragline silk.</title>
        <authorList>
            <person name="Kono N."/>
            <person name="Nakamura H."/>
            <person name="Mori M."/>
            <person name="Yoshida Y."/>
            <person name="Ohtoshi R."/>
            <person name="Malay A.D."/>
            <person name="Moran D.A.P."/>
            <person name="Tomita M."/>
            <person name="Numata K."/>
            <person name="Arakawa K."/>
        </authorList>
    </citation>
    <scope>NUCLEOTIDE SEQUENCE</scope>
</reference>
<accession>A0A8X6RUE0</accession>
<keyword evidence="2" id="KW-1185">Reference proteome</keyword>
<dbReference type="AlphaFoldDB" id="A0A8X6RUE0"/>
<gene>
    <name evidence="1" type="ORF">TNCV_3065731</name>
</gene>
<protein>
    <submittedName>
        <fullName evidence="1">Uncharacterized protein</fullName>
    </submittedName>
</protein>
<evidence type="ECO:0000313" key="2">
    <source>
        <dbReference type="Proteomes" id="UP000887159"/>
    </source>
</evidence>